<evidence type="ECO:0000256" key="2">
    <source>
        <dbReference type="ARBA" id="ARBA00022692"/>
    </source>
</evidence>
<feature type="transmembrane region" description="Helical" evidence="5">
    <location>
        <begin position="22"/>
        <end position="44"/>
    </location>
</feature>
<keyword evidence="7" id="KW-1185">Reference proteome</keyword>
<name>A0A915K6U8_ROMCU</name>
<keyword evidence="2 5" id="KW-0812">Transmembrane</keyword>
<dbReference type="PROSITE" id="PS51380">
    <property type="entry name" value="EXS"/>
    <property type="match status" value="1"/>
</dbReference>
<evidence type="ECO:0000259" key="6">
    <source>
        <dbReference type="PROSITE" id="PS51380"/>
    </source>
</evidence>
<evidence type="ECO:0000256" key="4">
    <source>
        <dbReference type="ARBA" id="ARBA00023136"/>
    </source>
</evidence>
<evidence type="ECO:0000256" key="3">
    <source>
        <dbReference type="ARBA" id="ARBA00022989"/>
    </source>
</evidence>
<dbReference type="Pfam" id="PF03124">
    <property type="entry name" value="EXS"/>
    <property type="match status" value="1"/>
</dbReference>
<dbReference type="InterPro" id="IPR004342">
    <property type="entry name" value="EXS_C"/>
</dbReference>
<dbReference type="GO" id="GO:0000822">
    <property type="term" value="F:inositol hexakisphosphate binding"/>
    <property type="evidence" value="ECO:0007669"/>
    <property type="project" value="TreeGrafter"/>
</dbReference>
<dbReference type="GO" id="GO:0006817">
    <property type="term" value="P:phosphate ion transport"/>
    <property type="evidence" value="ECO:0007669"/>
    <property type="project" value="TreeGrafter"/>
</dbReference>
<comment type="subcellular location">
    <subcellularLocation>
        <location evidence="1">Membrane</location>
        <topology evidence="1">Multi-pass membrane protein</topology>
    </subcellularLocation>
</comment>
<evidence type="ECO:0000256" key="1">
    <source>
        <dbReference type="ARBA" id="ARBA00004141"/>
    </source>
</evidence>
<proteinExistence type="predicted"/>
<dbReference type="PANTHER" id="PTHR10783">
    <property type="entry name" value="XENOTROPIC AND POLYTROPIC RETROVIRUS RECEPTOR 1-RELATED"/>
    <property type="match status" value="1"/>
</dbReference>
<evidence type="ECO:0000256" key="5">
    <source>
        <dbReference type="SAM" id="Phobius"/>
    </source>
</evidence>
<dbReference type="GO" id="GO:0016036">
    <property type="term" value="P:cellular response to phosphate starvation"/>
    <property type="evidence" value="ECO:0007669"/>
    <property type="project" value="TreeGrafter"/>
</dbReference>
<protein>
    <submittedName>
        <fullName evidence="8">EXS domain-containing protein</fullName>
    </submittedName>
</protein>
<evidence type="ECO:0000313" key="7">
    <source>
        <dbReference type="Proteomes" id="UP000887565"/>
    </source>
</evidence>
<dbReference type="GO" id="GO:0005886">
    <property type="term" value="C:plasma membrane"/>
    <property type="evidence" value="ECO:0007669"/>
    <property type="project" value="TreeGrafter"/>
</dbReference>
<reference evidence="8" key="1">
    <citation type="submission" date="2022-11" db="UniProtKB">
        <authorList>
            <consortium name="WormBaseParasite"/>
        </authorList>
    </citation>
    <scope>IDENTIFICATION</scope>
</reference>
<organism evidence="7 8">
    <name type="scientific">Romanomermis culicivorax</name>
    <name type="common">Nematode worm</name>
    <dbReference type="NCBI Taxonomy" id="13658"/>
    <lineage>
        <taxon>Eukaryota</taxon>
        <taxon>Metazoa</taxon>
        <taxon>Ecdysozoa</taxon>
        <taxon>Nematoda</taxon>
        <taxon>Enoplea</taxon>
        <taxon>Dorylaimia</taxon>
        <taxon>Mermithida</taxon>
        <taxon>Mermithoidea</taxon>
        <taxon>Mermithidae</taxon>
        <taxon>Romanomermis</taxon>
    </lineage>
</organism>
<dbReference type="GO" id="GO:0005794">
    <property type="term" value="C:Golgi apparatus"/>
    <property type="evidence" value="ECO:0007669"/>
    <property type="project" value="TreeGrafter"/>
</dbReference>
<accession>A0A915K6U8</accession>
<dbReference type="AlphaFoldDB" id="A0A915K6U8"/>
<dbReference type="PANTHER" id="PTHR10783:SF103">
    <property type="entry name" value="SOLUTE CARRIER FAMILY 53 MEMBER 1"/>
    <property type="match status" value="1"/>
</dbReference>
<feature type="domain" description="EXS" evidence="6">
    <location>
        <begin position="149"/>
        <end position="386"/>
    </location>
</feature>
<feature type="transmembrane region" description="Helical" evidence="5">
    <location>
        <begin position="217"/>
        <end position="235"/>
    </location>
</feature>
<evidence type="ECO:0000313" key="8">
    <source>
        <dbReference type="WBParaSite" id="nRc.2.0.1.t33909-RA"/>
    </source>
</evidence>
<sequence length="481" mass="55538">MFAKVKNSQGYLHHEVLHCPAAVFPLILLTFCIIWLLLPVPFFLKSSRFWLIKHVFYCFTAPFYKVTFPDFWLADQMNSLITFFLDMEYFGCFYANHVDYSNGFKILINIAAPEDTEFDNDHVTSAYNASISLLYNKSHGINVHTGADSCITNVFGIRPVISCLPALIRFLQCVRRYKDTKNKHPHLSNAGKYATTFFIVIFGSLNTYYKRVFGDNGFFYVWVLSYAVSYIYTLAWDIKMDWSLLDTNQKGAQNRFLRDDIIYQRWLYYAAIVEDAILRLAWMQHCLTVPKGTAKLAEMQYFLNFDWDTTLGPKTLGCRTLVFGDAWLSEIDLLMFITAPLEIVRRFVWNFFRLENEHVNNCGQFRATRDIHIAPISRVTDWGEVERKVLDDDGVTHRGEQFNDLHNLKLKTKSRKSRFKRRLVQTFKPVTQHLATATILSSSLAPPATAAQGGLAVRRSSTLAIINCAANNRAFLPSEWK</sequence>
<keyword evidence="4 5" id="KW-0472">Membrane</keyword>
<keyword evidence="3 5" id="KW-1133">Transmembrane helix</keyword>
<dbReference type="Proteomes" id="UP000887565">
    <property type="component" value="Unplaced"/>
</dbReference>
<dbReference type="WBParaSite" id="nRc.2.0.1.t33909-RA">
    <property type="protein sequence ID" value="nRc.2.0.1.t33909-RA"/>
    <property type="gene ID" value="nRc.2.0.1.g33909"/>
</dbReference>